<organism evidence="8 9">
    <name type="scientific">Clytia hemisphaerica</name>
    <dbReference type="NCBI Taxonomy" id="252671"/>
    <lineage>
        <taxon>Eukaryota</taxon>
        <taxon>Metazoa</taxon>
        <taxon>Cnidaria</taxon>
        <taxon>Hydrozoa</taxon>
        <taxon>Hydroidolina</taxon>
        <taxon>Leptothecata</taxon>
        <taxon>Obeliida</taxon>
        <taxon>Clytiidae</taxon>
        <taxon>Clytia</taxon>
    </lineage>
</organism>
<evidence type="ECO:0000256" key="5">
    <source>
        <dbReference type="ARBA" id="ARBA00023136"/>
    </source>
</evidence>
<sequence length="389" mass="44907">MDIVLGKVEVNEMALVSQYKYTDYKWLVDFSVCAVIVYLLIEMAASLRPQIFVDEFNVGIVWCMLVVYFALRELFSLTAAYWRSEDGGERAMAISFGFFFLVVALGVLVVDEEILDFGLNDGYKHFAQNLETFYKAMDFSIDRAPSVWAFKIFLAIFSALVGAVLGFPGIRYANMHLDSVYYYERGNFGRLGLVFLNVVFFSPLFMSLLWVLPLSRELMYFRKGNTVEKLLSNENFLFLRVHLMIFIILARLLVTRQLLQSHLDSARQKVDKFKMETGRVSNRDLQRTVARVFYYLSAAALQYLAPLLLMLFLGFMLRSLTYNLEDLKDIPSILNGKKPSDDKQLYAKLIRSLMSVKLAKGVTSFLCWWTNVTFFMTSCFGVVYFKYLS</sequence>
<dbReference type="Pfam" id="PF10268">
    <property type="entry name" value="Tmemb_161AB"/>
    <property type="match status" value="1"/>
</dbReference>
<feature type="transmembrane region" description="Helical" evidence="7">
    <location>
        <begin position="26"/>
        <end position="45"/>
    </location>
</feature>
<feature type="transmembrane region" description="Helical" evidence="7">
    <location>
        <begin position="148"/>
        <end position="170"/>
    </location>
</feature>
<keyword evidence="3 7" id="KW-0812">Transmembrane</keyword>
<evidence type="ECO:0000256" key="2">
    <source>
        <dbReference type="ARBA" id="ARBA00009706"/>
    </source>
</evidence>
<dbReference type="OrthoDB" id="784140at2759"/>
<keyword evidence="9" id="KW-1185">Reference proteome</keyword>
<dbReference type="EnsemblMetazoa" id="CLYHEMT024276.1">
    <property type="protein sequence ID" value="CLYHEMP024276.1"/>
    <property type="gene ID" value="CLYHEMG024276"/>
</dbReference>
<feature type="transmembrane region" description="Helical" evidence="7">
    <location>
        <begin position="292"/>
        <end position="317"/>
    </location>
</feature>
<evidence type="ECO:0000256" key="1">
    <source>
        <dbReference type="ARBA" id="ARBA00004141"/>
    </source>
</evidence>
<dbReference type="PANTHER" id="PTHR13624:SF6">
    <property type="entry name" value="EMEI"/>
    <property type="match status" value="1"/>
</dbReference>
<dbReference type="Proteomes" id="UP000594262">
    <property type="component" value="Unplaced"/>
</dbReference>
<evidence type="ECO:0008006" key="10">
    <source>
        <dbReference type="Google" id="ProtNLM"/>
    </source>
</evidence>
<feature type="transmembrane region" description="Helical" evidence="7">
    <location>
        <begin position="191"/>
        <end position="212"/>
    </location>
</feature>
<evidence type="ECO:0000256" key="7">
    <source>
        <dbReference type="SAM" id="Phobius"/>
    </source>
</evidence>
<dbReference type="InterPro" id="IPR019395">
    <property type="entry name" value="Transmembrane_161A/B"/>
</dbReference>
<evidence type="ECO:0000313" key="9">
    <source>
        <dbReference type="Proteomes" id="UP000594262"/>
    </source>
</evidence>
<feature type="transmembrane region" description="Helical" evidence="7">
    <location>
        <begin position="362"/>
        <end position="385"/>
    </location>
</feature>
<comment type="similarity">
    <text evidence="2">Belongs to the TMEM161 family.</text>
</comment>
<reference evidence="8" key="1">
    <citation type="submission" date="2021-01" db="UniProtKB">
        <authorList>
            <consortium name="EnsemblMetazoa"/>
        </authorList>
    </citation>
    <scope>IDENTIFICATION</scope>
</reference>
<feature type="transmembrane region" description="Helical" evidence="7">
    <location>
        <begin position="51"/>
        <end position="71"/>
    </location>
</feature>
<name>A0A7M5XJX9_9CNID</name>
<evidence type="ECO:0000313" key="8">
    <source>
        <dbReference type="EnsemblMetazoa" id="CLYHEMP024276.1"/>
    </source>
</evidence>
<evidence type="ECO:0000256" key="3">
    <source>
        <dbReference type="ARBA" id="ARBA00022692"/>
    </source>
</evidence>
<dbReference type="AlphaFoldDB" id="A0A7M5XJX9"/>
<keyword evidence="4 7" id="KW-1133">Transmembrane helix</keyword>
<evidence type="ECO:0000256" key="4">
    <source>
        <dbReference type="ARBA" id="ARBA00022989"/>
    </source>
</evidence>
<keyword evidence="6" id="KW-0325">Glycoprotein</keyword>
<dbReference type="PANTHER" id="PTHR13624">
    <property type="entry name" value="RE42071P"/>
    <property type="match status" value="1"/>
</dbReference>
<protein>
    <recommendedName>
        <fullName evidence="10">Transmembrane protein</fullName>
    </recommendedName>
</protein>
<dbReference type="GO" id="GO:0016020">
    <property type="term" value="C:membrane"/>
    <property type="evidence" value="ECO:0007669"/>
    <property type="project" value="UniProtKB-SubCell"/>
</dbReference>
<evidence type="ECO:0000256" key="6">
    <source>
        <dbReference type="ARBA" id="ARBA00023180"/>
    </source>
</evidence>
<comment type="subcellular location">
    <subcellularLocation>
        <location evidence="1">Membrane</location>
        <topology evidence="1">Multi-pass membrane protein</topology>
    </subcellularLocation>
</comment>
<proteinExistence type="inferred from homology"/>
<accession>A0A7M5XJX9</accession>
<feature type="transmembrane region" description="Helical" evidence="7">
    <location>
        <begin position="236"/>
        <end position="254"/>
    </location>
</feature>
<feature type="transmembrane region" description="Helical" evidence="7">
    <location>
        <begin position="91"/>
        <end position="110"/>
    </location>
</feature>
<keyword evidence="5 7" id="KW-0472">Membrane</keyword>